<accession>A0A9N9R0Z5</accession>
<reference evidence="5" key="2">
    <citation type="submission" date="2022-10" db="EMBL/GenBank/DDBJ databases">
        <authorList>
            <consortium name="ENA_rothamsted_submissions"/>
            <consortium name="culmorum"/>
            <person name="King R."/>
        </authorList>
    </citation>
    <scope>NUCLEOTIDE SEQUENCE</scope>
</reference>
<gene>
    <name evidence="5" type="ORF">DIATSA_LOCUS5259</name>
</gene>
<dbReference type="OrthoDB" id="7485060at2759"/>
<proteinExistence type="predicted"/>
<dbReference type="InterPro" id="IPR007588">
    <property type="entry name" value="Znf_FLYWCH"/>
</dbReference>
<dbReference type="GO" id="GO:0008270">
    <property type="term" value="F:zinc ion binding"/>
    <property type="evidence" value="ECO:0007669"/>
    <property type="project" value="UniProtKB-KW"/>
</dbReference>
<dbReference type="AlphaFoldDB" id="A0A9N9R0Z5"/>
<evidence type="ECO:0000313" key="6">
    <source>
        <dbReference type="Proteomes" id="UP001153714"/>
    </source>
</evidence>
<evidence type="ECO:0000313" key="5">
    <source>
        <dbReference type="EMBL" id="CAG9787373.1"/>
    </source>
</evidence>
<evidence type="ECO:0000256" key="2">
    <source>
        <dbReference type="ARBA" id="ARBA00022771"/>
    </source>
</evidence>
<evidence type="ECO:0000256" key="3">
    <source>
        <dbReference type="ARBA" id="ARBA00022833"/>
    </source>
</evidence>
<organism evidence="5 6">
    <name type="scientific">Diatraea saccharalis</name>
    <name type="common">sugarcane borer</name>
    <dbReference type="NCBI Taxonomy" id="40085"/>
    <lineage>
        <taxon>Eukaryota</taxon>
        <taxon>Metazoa</taxon>
        <taxon>Ecdysozoa</taxon>
        <taxon>Arthropoda</taxon>
        <taxon>Hexapoda</taxon>
        <taxon>Insecta</taxon>
        <taxon>Pterygota</taxon>
        <taxon>Neoptera</taxon>
        <taxon>Endopterygota</taxon>
        <taxon>Lepidoptera</taxon>
        <taxon>Glossata</taxon>
        <taxon>Ditrysia</taxon>
        <taxon>Pyraloidea</taxon>
        <taxon>Crambidae</taxon>
        <taxon>Crambinae</taxon>
        <taxon>Diatraea</taxon>
    </lineage>
</organism>
<evidence type="ECO:0000256" key="1">
    <source>
        <dbReference type="ARBA" id="ARBA00022723"/>
    </source>
</evidence>
<dbReference type="Proteomes" id="UP001153714">
    <property type="component" value="Chromosome 17"/>
</dbReference>
<keyword evidence="1" id="KW-0479">Metal-binding</keyword>
<dbReference type="Gene3D" id="2.20.25.240">
    <property type="match status" value="1"/>
</dbReference>
<evidence type="ECO:0000259" key="4">
    <source>
        <dbReference type="Pfam" id="PF04500"/>
    </source>
</evidence>
<dbReference type="Pfam" id="PF04500">
    <property type="entry name" value="FLYWCH"/>
    <property type="match status" value="1"/>
</dbReference>
<protein>
    <recommendedName>
        <fullName evidence="4">FLYWCH-type domain-containing protein</fullName>
    </recommendedName>
</protein>
<feature type="domain" description="FLYWCH-type" evidence="4">
    <location>
        <begin position="10"/>
        <end position="58"/>
    </location>
</feature>
<sequence>MAVVNGKYLILHQKYTYSKKGPTFKHWYCSKRLTLQCGAKIKLDDEKRIVLADTNHNHPPPKIYKTSNGSYVTVS</sequence>
<dbReference type="EMBL" id="OU893348">
    <property type="protein sequence ID" value="CAG9787373.1"/>
    <property type="molecule type" value="Genomic_DNA"/>
</dbReference>
<keyword evidence="6" id="KW-1185">Reference proteome</keyword>
<name>A0A9N9R0Z5_9NEOP</name>
<reference evidence="5" key="1">
    <citation type="submission" date="2021-12" db="EMBL/GenBank/DDBJ databases">
        <authorList>
            <person name="King R."/>
        </authorList>
    </citation>
    <scope>NUCLEOTIDE SEQUENCE</scope>
</reference>
<keyword evidence="2" id="KW-0863">Zinc-finger</keyword>
<keyword evidence="3" id="KW-0862">Zinc</keyword>